<gene>
    <name evidence="1" type="ORF">GCM10009827_120230</name>
</gene>
<protein>
    <submittedName>
        <fullName evidence="1">Uncharacterized protein</fullName>
    </submittedName>
</protein>
<accession>A0ABP4PDJ6</accession>
<organism evidence="1 2">
    <name type="scientific">Dactylosporangium maewongense</name>
    <dbReference type="NCBI Taxonomy" id="634393"/>
    <lineage>
        <taxon>Bacteria</taxon>
        <taxon>Bacillati</taxon>
        <taxon>Actinomycetota</taxon>
        <taxon>Actinomycetes</taxon>
        <taxon>Micromonosporales</taxon>
        <taxon>Micromonosporaceae</taxon>
        <taxon>Dactylosporangium</taxon>
    </lineage>
</organism>
<dbReference type="Proteomes" id="UP001501470">
    <property type="component" value="Unassembled WGS sequence"/>
</dbReference>
<reference evidence="2" key="1">
    <citation type="journal article" date="2019" name="Int. J. Syst. Evol. Microbiol.">
        <title>The Global Catalogue of Microorganisms (GCM) 10K type strain sequencing project: providing services to taxonomists for standard genome sequencing and annotation.</title>
        <authorList>
            <consortium name="The Broad Institute Genomics Platform"/>
            <consortium name="The Broad Institute Genome Sequencing Center for Infectious Disease"/>
            <person name="Wu L."/>
            <person name="Ma J."/>
        </authorList>
    </citation>
    <scope>NUCLEOTIDE SEQUENCE [LARGE SCALE GENOMIC DNA]</scope>
    <source>
        <strain evidence="2">JCM 15933</strain>
    </source>
</reference>
<evidence type="ECO:0000313" key="1">
    <source>
        <dbReference type="EMBL" id="GAA1578627.1"/>
    </source>
</evidence>
<proteinExistence type="predicted"/>
<name>A0ABP4PDJ6_9ACTN</name>
<sequence length="92" mass="10696">MRKAGEQACSPRMRGLREFVEEFAEVGRWANFEADLRVPARPLQAFGEIWSRRNTTDKVKNVKIFRNQKVCVLCLHADRMWLPPRAAAITPR</sequence>
<keyword evidence="2" id="KW-1185">Reference proteome</keyword>
<dbReference type="EMBL" id="BAAAQD010000078">
    <property type="protein sequence ID" value="GAA1578627.1"/>
    <property type="molecule type" value="Genomic_DNA"/>
</dbReference>
<evidence type="ECO:0000313" key="2">
    <source>
        <dbReference type="Proteomes" id="UP001501470"/>
    </source>
</evidence>
<comment type="caution">
    <text evidence="1">The sequence shown here is derived from an EMBL/GenBank/DDBJ whole genome shotgun (WGS) entry which is preliminary data.</text>
</comment>